<dbReference type="Gene3D" id="3.30.565.10">
    <property type="entry name" value="Histidine kinase-like ATPase, C-terminal domain"/>
    <property type="match status" value="1"/>
</dbReference>
<feature type="transmembrane region" description="Helical" evidence="18">
    <location>
        <begin position="164"/>
        <end position="184"/>
    </location>
</feature>
<evidence type="ECO:0000313" key="24">
    <source>
        <dbReference type="Proteomes" id="UP000063953"/>
    </source>
</evidence>
<dbReference type="SMART" id="SM00448">
    <property type="entry name" value="REC"/>
    <property type="match status" value="1"/>
</dbReference>
<keyword evidence="8 18" id="KW-0812">Transmembrane</keyword>
<dbReference type="InterPro" id="IPR008207">
    <property type="entry name" value="Sig_transdc_His_kin_Hpt_dom"/>
</dbReference>
<name>A0A0K1XEX0_9GAMM</name>
<keyword evidence="14 18" id="KW-0472">Membrane</keyword>
<dbReference type="EC" id="2.7.13.3" evidence="3"/>
<dbReference type="PANTHER" id="PTHR45339:SF1">
    <property type="entry name" value="HYBRID SIGNAL TRANSDUCTION HISTIDINE KINASE J"/>
    <property type="match status" value="1"/>
</dbReference>
<evidence type="ECO:0000259" key="21">
    <source>
        <dbReference type="PROSITE" id="PS50885"/>
    </source>
</evidence>
<dbReference type="InterPro" id="IPR001789">
    <property type="entry name" value="Sig_transdc_resp-reg_receiver"/>
</dbReference>
<organism evidence="23 24">
    <name type="scientific">Thiopseudomonas alkaliphila</name>
    <dbReference type="NCBI Taxonomy" id="1697053"/>
    <lineage>
        <taxon>Bacteria</taxon>
        <taxon>Pseudomonadati</taxon>
        <taxon>Pseudomonadota</taxon>
        <taxon>Gammaproteobacteria</taxon>
        <taxon>Pseudomonadales</taxon>
        <taxon>Pseudomonadaceae</taxon>
        <taxon>Thiopseudomonas</taxon>
    </lineage>
</organism>
<dbReference type="PANTHER" id="PTHR45339">
    <property type="entry name" value="HYBRID SIGNAL TRANSDUCTION HISTIDINE KINASE J"/>
    <property type="match status" value="1"/>
</dbReference>
<feature type="coiled-coil region" evidence="17">
    <location>
        <begin position="221"/>
        <end position="277"/>
    </location>
</feature>
<gene>
    <name evidence="23" type="ORF">AKN88_08400</name>
</gene>
<evidence type="ECO:0000256" key="8">
    <source>
        <dbReference type="ARBA" id="ARBA00022692"/>
    </source>
</evidence>
<evidence type="ECO:0000259" key="19">
    <source>
        <dbReference type="PROSITE" id="PS50109"/>
    </source>
</evidence>
<dbReference type="SUPFAM" id="SSF55874">
    <property type="entry name" value="ATPase domain of HSP90 chaperone/DNA topoisomerase II/histidine kinase"/>
    <property type="match status" value="1"/>
</dbReference>
<keyword evidence="5" id="KW-0997">Cell inner membrane</keyword>
<dbReference type="GO" id="GO:0005524">
    <property type="term" value="F:ATP binding"/>
    <property type="evidence" value="ECO:0007669"/>
    <property type="project" value="UniProtKB-KW"/>
</dbReference>
<evidence type="ECO:0000256" key="9">
    <source>
        <dbReference type="ARBA" id="ARBA00022741"/>
    </source>
</evidence>
<protein>
    <recommendedName>
        <fullName evidence="3">histidine kinase</fullName>
        <ecNumber evidence="3">2.7.13.3</ecNumber>
    </recommendedName>
</protein>
<dbReference type="InterPro" id="IPR019247">
    <property type="entry name" value="Histidine_kinase_BarA_N"/>
</dbReference>
<evidence type="ECO:0000256" key="7">
    <source>
        <dbReference type="ARBA" id="ARBA00022679"/>
    </source>
</evidence>
<keyword evidence="12 18" id="KW-1133">Transmembrane helix</keyword>
<evidence type="ECO:0000256" key="2">
    <source>
        <dbReference type="ARBA" id="ARBA00004429"/>
    </source>
</evidence>
<reference evidence="23 24" key="1">
    <citation type="journal article" date="2015" name="Genome Announc.">
        <title>Genome Sequences of Oblitimonas alkaliphila gen. nov. sp. nov. (Proposed), a Novel Bacterium of the Pseudomonadaceae Family.</title>
        <authorList>
            <person name="Lauer A.C."/>
            <person name="Nicholson A.C."/>
            <person name="Humrighouse B.W."/>
            <person name="Emery B."/>
            <person name="Drobish A."/>
            <person name="Juieng P."/>
            <person name="Loparev V."/>
            <person name="McQuiston J.R."/>
        </authorList>
    </citation>
    <scope>NUCLEOTIDE SEQUENCE [LARGE SCALE GENOMIC DNA]</scope>
    <source>
        <strain evidence="23 24">E5571</strain>
    </source>
</reference>
<dbReference type="CDD" id="cd16922">
    <property type="entry name" value="HATPase_EvgS-ArcB-TorS-like"/>
    <property type="match status" value="1"/>
</dbReference>
<evidence type="ECO:0000256" key="1">
    <source>
        <dbReference type="ARBA" id="ARBA00000085"/>
    </source>
</evidence>
<evidence type="ECO:0000256" key="18">
    <source>
        <dbReference type="SAM" id="Phobius"/>
    </source>
</evidence>
<dbReference type="Gene3D" id="1.20.120.160">
    <property type="entry name" value="HPT domain"/>
    <property type="match status" value="1"/>
</dbReference>
<dbReference type="SUPFAM" id="SSF47384">
    <property type="entry name" value="Homodimeric domain of signal transducing histidine kinase"/>
    <property type="match status" value="1"/>
</dbReference>
<dbReference type="PROSITE" id="PS50885">
    <property type="entry name" value="HAMP"/>
    <property type="match status" value="1"/>
</dbReference>
<evidence type="ECO:0000256" key="17">
    <source>
        <dbReference type="SAM" id="Coils"/>
    </source>
</evidence>
<feature type="modified residue" description="Phosphohistidine" evidence="15">
    <location>
        <position position="868"/>
    </location>
</feature>
<dbReference type="SUPFAM" id="SSF52172">
    <property type="entry name" value="CheY-like"/>
    <property type="match status" value="1"/>
</dbReference>
<dbReference type="Pfam" id="PF09984">
    <property type="entry name" value="sCache_4"/>
    <property type="match status" value="1"/>
</dbReference>
<keyword evidence="7" id="KW-0808">Transferase</keyword>
<keyword evidence="9" id="KW-0547">Nucleotide-binding</keyword>
<dbReference type="FunFam" id="1.10.287.130:FF:000003">
    <property type="entry name" value="Histidine kinase"/>
    <property type="match status" value="1"/>
</dbReference>
<evidence type="ECO:0000256" key="11">
    <source>
        <dbReference type="ARBA" id="ARBA00022840"/>
    </source>
</evidence>
<dbReference type="GO" id="GO:0000155">
    <property type="term" value="F:phosphorelay sensor kinase activity"/>
    <property type="evidence" value="ECO:0007669"/>
    <property type="project" value="InterPro"/>
</dbReference>
<comment type="subcellular location">
    <subcellularLocation>
        <location evidence="2">Cell inner membrane</location>
        <topology evidence="2">Multi-pass membrane protein</topology>
    </subcellularLocation>
</comment>
<feature type="domain" description="Response regulatory" evidence="20">
    <location>
        <begin position="667"/>
        <end position="786"/>
    </location>
</feature>
<proteinExistence type="predicted"/>
<evidence type="ECO:0000256" key="10">
    <source>
        <dbReference type="ARBA" id="ARBA00022777"/>
    </source>
</evidence>
<evidence type="ECO:0000313" key="23">
    <source>
        <dbReference type="EMBL" id="AKX59945.1"/>
    </source>
</evidence>
<dbReference type="STRING" id="1697053.AKN87_10770"/>
<dbReference type="InterPro" id="IPR036890">
    <property type="entry name" value="HATPase_C_sf"/>
</dbReference>
<keyword evidence="17" id="KW-0175">Coiled coil</keyword>
<dbReference type="Pfam" id="PF00072">
    <property type="entry name" value="Response_reg"/>
    <property type="match status" value="1"/>
</dbReference>
<keyword evidence="11" id="KW-0067">ATP-binding</keyword>
<evidence type="ECO:0000256" key="3">
    <source>
        <dbReference type="ARBA" id="ARBA00012438"/>
    </source>
</evidence>
<dbReference type="AlphaFoldDB" id="A0A0K1XEX0"/>
<keyword evidence="13" id="KW-0902">Two-component regulatory system</keyword>
<dbReference type="Gene3D" id="1.10.287.130">
    <property type="match status" value="1"/>
</dbReference>
<keyword evidence="4" id="KW-1003">Cell membrane</keyword>
<keyword evidence="6 16" id="KW-0597">Phosphoprotein</keyword>
<comment type="catalytic activity">
    <reaction evidence="1">
        <text>ATP + protein L-histidine = ADP + protein N-phospho-L-histidine.</text>
        <dbReference type="EC" id="2.7.13.3"/>
    </reaction>
</comment>
<dbReference type="Pfam" id="PF01627">
    <property type="entry name" value="Hpt"/>
    <property type="match status" value="1"/>
</dbReference>
<dbReference type="EMBL" id="CP012365">
    <property type="protein sequence ID" value="AKX59945.1"/>
    <property type="molecule type" value="Genomic_DNA"/>
</dbReference>
<dbReference type="PATRIC" id="fig|1698449.3.peg.1689"/>
<dbReference type="CDD" id="cd17546">
    <property type="entry name" value="REC_hyHK_CKI1_RcsC-like"/>
    <property type="match status" value="1"/>
</dbReference>
<dbReference type="FunFam" id="3.30.565.10:FF:000010">
    <property type="entry name" value="Sensor histidine kinase RcsC"/>
    <property type="match status" value="1"/>
</dbReference>
<dbReference type="Gene3D" id="3.40.50.2300">
    <property type="match status" value="1"/>
</dbReference>
<dbReference type="SMART" id="SM00387">
    <property type="entry name" value="HATPase_c"/>
    <property type="match status" value="1"/>
</dbReference>
<dbReference type="SMART" id="SM00304">
    <property type="entry name" value="HAMP"/>
    <property type="match status" value="1"/>
</dbReference>
<feature type="domain" description="Histidine kinase" evidence="19">
    <location>
        <begin position="287"/>
        <end position="508"/>
    </location>
</feature>
<dbReference type="Gene3D" id="6.10.340.10">
    <property type="match status" value="1"/>
</dbReference>
<dbReference type="PRINTS" id="PR00344">
    <property type="entry name" value="BCTRLSENSOR"/>
</dbReference>
<dbReference type="RefSeq" id="WP_053101124.1">
    <property type="nucleotide sequence ID" value="NZ_CP012365.1"/>
</dbReference>
<evidence type="ECO:0000256" key="4">
    <source>
        <dbReference type="ARBA" id="ARBA00022475"/>
    </source>
</evidence>
<dbReference type="GO" id="GO:0005886">
    <property type="term" value="C:plasma membrane"/>
    <property type="evidence" value="ECO:0007669"/>
    <property type="project" value="UniProtKB-SubCell"/>
</dbReference>
<dbReference type="InterPro" id="IPR004358">
    <property type="entry name" value="Sig_transdc_His_kin-like_C"/>
</dbReference>
<evidence type="ECO:0000259" key="22">
    <source>
        <dbReference type="PROSITE" id="PS50894"/>
    </source>
</evidence>
<dbReference type="PROSITE" id="PS50109">
    <property type="entry name" value="HIS_KIN"/>
    <property type="match status" value="1"/>
</dbReference>
<dbReference type="InterPro" id="IPR003661">
    <property type="entry name" value="HisK_dim/P_dom"/>
</dbReference>
<evidence type="ECO:0000256" key="5">
    <source>
        <dbReference type="ARBA" id="ARBA00022519"/>
    </source>
</evidence>
<evidence type="ECO:0000256" key="16">
    <source>
        <dbReference type="PROSITE-ProRule" id="PRU00169"/>
    </source>
</evidence>
<keyword evidence="24" id="KW-1185">Reference proteome</keyword>
<evidence type="ECO:0000259" key="20">
    <source>
        <dbReference type="PROSITE" id="PS50110"/>
    </source>
</evidence>
<accession>A0A0K1XEX0</accession>
<evidence type="ECO:0000256" key="6">
    <source>
        <dbReference type="ARBA" id="ARBA00022553"/>
    </source>
</evidence>
<evidence type="ECO:0000256" key="14">
    <source>
        <dbReference type="ARBA" id="ARBA00023136"/>
    </source>
</evidence>
<evidence type="ECO:0000256" key="15">
    <source>
        <dbReference type="PROSITE-ProRule" id="PRU00110"/>
    </source>
</evidence>
<evidence type="ECO:0000256" key="12">
    <source>
        <dbReference type="ARBA" id="ARBA00022989"/>
    </source>
</evidence>
<dbReference type="InterPro" id="IPR005467">
    <property type="entry name" value="His_kinase_dom"/>
</dbReference>
<dbReference type="Pfam" id="PF00672">
    <property type="entry name" value="HAMP"/>
    <property type="match status" value="1"/>
</dbReference>
<dbReference type="InterPro" id="IPR003594">
    <property type="entry name" value="HATPase_dom"/>
</dbReference>
<dbReference type="CDD" id="cd00082">
    <property type="entry name" value="HisKA"/>
    <property type="match status" value="1"/>
</dbReference>
<feature type="transmembrane region" description="Helical" evidence="18">
    <location>
        <begin position="12"/>
        <end position="35"/>
    </location>
</feature>
<dbReference type="CDD" id="cd06225">
    <property type="entry name" value="HAMP"/>
    <property type="match status" value="1"/>
</dbReference>
<sequence length="927" mass="104003">MLSRLNLKSRVLYFTLLPAALLAMSLGVGFIWMLVNQAEAQLMQRSYIIAEQTARLSNVALAQKDTETLHILAQQILGNHDVRAVHFHDAHGNPIVKVGPATQHKTSYYSSSLQIVSGYQYSMLILPIYPLHTEPLSAAPIDQPLGWLELEISHIATLLDSYRIGLITLIIILLGLAISGFLAARFAEKMIKPLRAITHNISQISAGDLSTRIAPVGCPDLDQLAKKLNQMFIAIQDAQEDMLNSIEQSTLDIRHNLETIEIQNIELNKARKEAVETSRIKTEFLTSISHEIRTPLNGILGFTSLLKKSELSSRQMNYLDTIQTSAENLLGILNQVLDLSRLEAGKVIFENMPFSLRDILHDTLMLLSTSAHEKQLELIQLIYQDTPNNFIGDPLRLQQVLTNLISNAIKFTHEGHVAIRVMLEEEQGDTSLIRFCIQDTGIGLQESELKSLFEAFKQVHSNMPHHAQGSGLGLSISKHLIEQMGGAIGVKSQANIGSEFWFTLPLKKSLSDAEPTLLSHLENNCVITFEEHLLARQSLHLQLKELGLTPMVADDLKHLVQQVQDSKKSTSPIRYAILSVNTRRHSPYLLKDYLDTLKAEHCFTLLICSTTELEVYQQHLSDYTAQIFHKPVALRQIQQLFHQHSSPLLTHKLTSRQIKPLTTNAITIMCVDDNAANLTFISTLLQEMHLNVLSFSDGWSAFEAFKSNTPDLVLMDIKMPGLDGKQTMHKMRVWETEANRSPTPIVAVTAHAFIEERRDLKQRGFNDFITKPVNEQTLIQIILTWTGHLITQPHTAQTDIALSKTAATNHTPQLAVFDFPESIQLAGGRKKLALDLLELLLDSLPADRDYIQQALAEGERDNLLERIHRLHGATKYCGVPQLRAQCKLCEALLKKPGGEINQEINVLIHCIERVMSECRGKVNPLNH</sequence>
<dbReference type="SMART" id="SM00388">
    <property type="entry name" value="HisKA"/>
    <property type="match status" value="1"/>
</dbReference>
<feature type="modified residue" description="4-aspartylphosphate" evidence="16">
    <location>
        <position position="716"/>
    </location>
</feature>
<dbReference type="InterPro" id="IPR036097">
    <property type="entry name" value="HisK_dim/P_sf"/>
</dbReference>
<dbReference type="Proteomes" id="UP000063953">
    <property type="component" value="Chromosome"/>
</dbReference>
<dbReference type="PROSITE" id="PS50894">
    <property type="entry name" value="HPT"/>
    <property type="match status" value="1"/>
</dbReference>
<dbReference type="SUPFAM" id="SSF158472">
    <property type="entry name" value="HAMP domain-like"/>
    <property type="match status" value="1"/>
</dbReference>
<dbReference type="InterPro" id="IPR011006">
    <property type="entry name" value="CheY-like_superfamily"/>
</dbReference>
<dbReference type="InterPro" id="IPR036641">
    <property type="entry name" value="HPT_dom_sf"/>
</dbReference>
<dbReference type="InterPro" id="IPR003660">
    <property type="entry name" value="HAMP_dom"/>
</dbReference>
<feature type="domain" description="HAMP" evidence="21">
    <location>
        <begin position="188"/>
        <end position="240"/>
    </location>
</feature>
<dbReference type="SUPFAM" id="SSF47226">
    <property type="entry name" value="Histidine-containing phosphotransfer domain, HPT domain"/>
    <property type="match status" value="1"/>
</dbReference>
<dbReference type="Pfam" id="PF02518">
    <property type="entry name" value="HATPase_c"/>
    <property type="match status" value="1"/>
</dbReference>
<feature type="domain" description="HPt" evidence="22">
    <location>
        <begin position="829"/>
        <end position="927"/>
    </location>
</feature>
<keyword evidence="10" id="KW-0418">Kinase</keyword>
<dbReference type="Pfam" id="PF00512">
    <property type="entry name" value="HisKA"/>
    <property type="match status" value="1"/>
</dbReference>
<evidence type="ECO:0000256" key="13">
    <source>
        <dbReference type="ARBA" id="ARBA00023012"/>
    </source>
</evidence>
<dbReference type="PROSITE" id="PS50110">
    <property type="entry name" value="RESPONSE_REGULATORY"/>
    <property type="match status" value="1"/>
</dbReference>